<accession>A0A9P4PW96</accession>
<dbReference type="Gene3D" id="3.30.2180.10">
    <property type="entry name" value="ATP12-like"/>
    <property type="match status" value="1"/>
</dbReference>
<feature type="non-terminal residue" evidence="7">
    <location>
        <position position="315"/>
    </location>
</feature>
<dbReference type="OrthoDB" id="5322896at2759"/>
<dbReference type="InterPro" id="IPR011419">
    <property type="entry name" value="ATP12_ATP_synth-F1-assembly"/>
</dbReference>
<feature type="non-terminal residue" evidence="7">
    <location>
        <position position="1"/>
    </location>
</feature>
<evidence type="ECO:0000256" key="1">
    <source>
        <dbReference type="ARBA" id="ARBA00004173"/>
    </source>
</evidence>
<dbReference type="Proteomes" id="UP000799441">
    <property type="component" value="Unassembled WGS sequence"/>
</dbReference>
<dbReference type="GO" id="GO:0033615">
    <property type="term" value="P:mitochondrial proton-transporting ATP synthase complex assembly"/>
    <property type="evidence" value="ECO:0007669"/>
    <property type="project" value="TreeGrafter"/>
</dbReference>
<dbReference type="GO" id="GO:0005739">
    <property type="term" value="C:mitochondrion"/>
    <property type="evidence" value="ECO:0007669"/>
    <property type="project" value="UniProtKB-SubCell"/>
</dbReference>
<proteinExistence type="inferred from homology"/>
<feature type="region of interest" description="Disordered" evidence="6">
    <location>
        <begin position="1"/>
        <end position="40"/>
    </location>
</feature>
<comment type="subcellular location">
    <subcellularLocation>
        <location evidence="1">Mitochondrion</location>
    </subcellularLocation>
</comment>
<dbReference type="InterPro" id="IPR042272">
    <property type="entry name" value="ATP12_ATP_synth-F1-assembly_N"/>
</dbReference>
<dbReference type="PANTHER" id="PTHR21013:SF10">
    <property type="entry name" value="ATP SYNTHASE MITOCHONDRIAL F1 COMPLEX ASSEMBLY FACTOR 2"/>
    <property type="match status" value="1"/>
</dbReference>
<organism evidence="7 8">
    <name type="scientific">Polychaeton citri CBS 116435</name>
    <dbReference type="NCBI Taxonomy" id="1314669"/>
    <lineage>
        <taxon>Eukaryota</taxon>
        <taxon>Fungi</taxon>
        <taxon>Dikarya</taxon>
        <taxon>Ascomycota</taxon>
        <taxon>Pezizomycotina</taxon>
        <taxon>Dothideomycetes</taxon>
        <taxon>Dothideomycetidae</taxon>
        <taxon>Capnodiales</taxon>
        <taxon>Capnodiaceae</taxon>
        <taxon>Polychaeton</taxon>
    </lineage>
</organism>
<dbReference type="SUPFAM" id="SSF160909">
    <property type="entry name" value="ATP12-like"/>
    <property type="match status" value="1"/>
</dbReference>
<keyword evidence="3" id="KW-0809">Transit peptide</keyword>
<dbReference type="AlphaFoldDB" id="A0A9P4PW96"/>
<sequence length="315" mass="34753">PPPTPPSSNSLTERLNRKRQQAEALRQGRQAKANPSKPGSVLRKRFWKEASVKETPDGLQVLLDIRPVRTASKQPLTLPKSKRALAAAIATEWDQLTTAQQALKQHYIPLTSLTSRAIDLEDADAEGNTGIRDSLVTDLMRYLSTDTLLCWAPQKSLHEPGDGGKTLRERQVEVAEPIIAFLKTHIFPGVDIIPVLGEDSIMPIPQPEMTKQIIKGWVTGLPAFELAALERGVLATKSLLIGARLMVEWSTEFAHLQKGDDSKDTEDRFTIEKATEAATTEVAYQTQRWGEVEDTHDVDAASIRQQLGSAVLLVS</sequence>
<evidence type="ECO:0000256" key="4">
    <source>
        <dbReference type="ARBA" id="ARBA00023128"/>
    </source>
</evidence>
<comment type="similarity">
    <text evidence="2">Belongs to the ATP12 family.</text>
</comment>
<dbReference type="Pfam" id="PF07542">
    <property type="entry name" value="ATP12"/>
    <property type="match status" value="1"/>
</dbReference>
<keyword evidence="5" id="KW-0143">Chaperone</keyword>
<evidence type="ECO:0000313" key="8">
    <source>
        <dbReference type="Proteomes" id="UP000799441"/>
    </source>
</evidence>
<evidence type="ECO:0000256" key="6">
    <source>
        <dbReference type="SAM" id="MobiDB-lite"/>
    </source>
</evidence>
<dbReference type="PANTHER" id="PTHR21013">
    <property type="entry name" value="ATP SYNTHASE MITOCHONDRIAL F1 COMPLEX ASSEMBLY FACTOR 2/ATP12 PROTEIN, MITOCHONDRIAL PRECURSOR"/>
    <property type="match status" value="1"/>
</dbReference>
<keyword evidence="8" id="KW-1185">Reference proteome</keyword>
<dbReference type="EMBL" id="MU003894">
    <property type="protein sequence ID" value="KAF2716117.1"/>
    <property type="molecule type" value="Genomic_DNA"/>
</dbReference>
<gene>
    <name evidence="7" type="ORF">K431DRAFT_203273</name>
</gene>
<keyword evidence="4" id="KW-0496">Mitochondrion</keyword>
<name>A0A9P4PW96_9PEZI</name>
<evidence type="ECO:0000256" key="5">
    <source>
        <dbReference type="ARBA" id="ARBA00023186"/>
    </source>
</evidence>
<dbReference type="Gene3D" id="1.10.3580.10">
    <property type="entry name" value="ATP12 ATPase"/>
    <property type="match status" value="1"/>
</dbReference>
<comment type="caution">
    <text evidence="7">The sequence shown here is derived from an EMBL/GenBank/DDBJ whole genome shotgun (WGS) entry which is preliminary data.</text>
</comment>
<reference evidence="7" key="1">
    <citation type="journal article" date="2020" name="Stud. Mycol.">
        <title>101 Dothideomycetes genomes: a test case for predicting lifestyles and emergence of pathogens.</title>
        <authorList>
            <person name="Haridas S."/>
            <person name="Albert R."/>
            <person name="Binder M."/>
            <person name="Bloem J."/>
            <person name="Labutti K."/>
            <person name="Salamov A."/>
            <person name="Andreopoulos B."/>
            <person name="Baker S."/>
            <person name="Barry K."/>
            <person name="Bills G."/>
            <person name="Bluhm B."/>
            <person name="Cannon C."/>
            <person name="Castanera R."/>
            <person name="Culley D."/>
            <person name="Daum C."/>
            <person name="Ezra D."/>
            <person name="Gonzalez J."/>
            <person name="Henrissat B."/>
            <person name="Kuo A."/>
            <person name="Liang C."/>
            <person name="Lipzen A."/>
            <person name="Lutzoni F."/>
            <person name="Magnuson J."/>
            <person name="Mondo S."/>
            <person name="Nolan M."/>
            <person name="Ohm R."/>
            <person name="Pangilinan J."/>
            <person name="Park H.-J."/>
            <person name="Ramirez L."/>
            <person name="Alfaro M."/>
            <person name="Sun H."/>
            <person name="Tritt A."/>
            <person name="Yoshinaga Y."/>
            <person name="Zwiers L.-H."/>
            <person name="Turgeon B."/>
            <person name="Goodwin S."/>
            <person name="Spatafora J."/>
            <person name="Crous P."/>
            <person name="Grigoriev I."/>
        </authorList>
    </citation>
    <scope>NUCLEOTIDE SEQUENCE</scope>
    <source>
        <strain evidence="7">CBS 116435</strain>
    </source>
</reference>
<evidence type="ECO:0000313" key="7">
    <source>
        <dbReference type="EMBL" id="KAF2716117.1"/>
    </source>
</evidence>
<dbReference type="InterPro" id="IPR023335">
    <property type="entry name" value="ATP12_ortho_dom_sf"/>
</dbReference>
<evidence type="ECO:0000256" key="2">
    <source>
        <dbReference type="ARBA" id="ARBA00008231"/>
    </source>
</evidence>
<evidence type="ECO:0000256" key="3">
    <source>
        <dbReference type="ARBA" id="ARBA00022946"/>
    </source>
</evidence>
<protein>
    <submittedName>
        <fullName evidence="7">ATP12-domain-containing protein</fullName>
    </submittedName>
</protein>